<evidence type="ECO:0000313" key="6">
    <source>
        <dbReference type="EMBL" id="GLQ89097.1"/>
    </source>
</evidence>
<dbReference type="InterPro" id="IPR001647">
    <property type="entry name" value="HTH_TetR"/>
</dbReference>
<dbReference type="PROSITE" id="PS50977">
    <property type="entry name" value="HTH_TETR_2"/>
    <property type="match status" value="1"/>
</dbReference>
<dbReference type="PANTHER" id="PTHR47506">
    <property type="entry name" value="TRANSCRIPTIONAL REGULATORY PROTEIN"/>
    <property type="match status" value="1"/>
</dbReference>
<dbReference type="PANTHER" id="PTHR47506:SF1">
    <property type="entry name" value="HTH-TYPE TRANSCRIPTIONAL REGULATOR YJDC"/>
    <property type="match status" value="1"/>
</dbReference>
<dbReference type="Pfam" id="PF00440">
    <property type="entry name" value="TetR_N"/>
    <property type="match status" value="1"/>
</dbReference>
<feature type="domain" description="HTH tetR-type" evidence="5">
    <location>
        <begin position="1"/>
        <end position="61"/>
    </location>
</feature>
<dbReference type="Proteomes" id="UP001156627">
    <property type="component" value="Unassembled WGS sequence"/>
</dbReference>
<accession>A0ABQ5XCQ6</accession>
<evidence type="ECO:0000256" key="4">
    <source>
        <dbReference type="PROSITE-ProRule" id="PRU00335"/>
    </source>
</evidence>
<sequence length="201" mass="22610">MSTQQKLVDTARYLIQTKGYNGFSYADVAEQVQLRKASIHHYFPAKSDLARAVVEQSRGVIEEQARRLTSEDFDPQQQLLFYTGYWEKCIADATAPFCVAGMLAAEMPTLPDDLAQAVQEHFRTLSYWLETVLTKGSQLGVFRLRHSVRREAEAFMSTVYGAMLIARAYASPRTFPEIVELALKQLLGTSQGHHDDASRAS</sequence>
<keyword evidence="3" id="KW-0804">Transcription</keyword>
<dbReference type="InterPro" id="IPR036271">
    <property type="entry name" value="Tet_transcr_reg_TetR-rel_C_sf"/>
</dbReference>
<dbReference type="Gene3D" id="1.10.357.10">
    <property type="entry name" value="Tetracycline Repressor, domain 2"/>
    <property type="match status" value="1"/>
</dbReference>
<evidence type="ECO:0000256" key="3">
    <source>
        <dbReference type="ARBA" id="ARBA00023163"/>
    </source>
</evidence>
<keyword evidence="1" id="KW-0805">Transcription regulation</keyword>
<feature type="DNA-binding region" description="H-T-H motif" evidence="4">
    <location>
        <begin position="24"/>
        <end position="43"/>
    </location>
</feature>
<protein>
    <submittedName>
        <fullName evidence="6">TetR family transcriptional regulator</fullName>
    </submittedName>
</protein>
<dbReference type="EMBL" id="BSOA01000028">
    <property type="protein sequence ID" value="GLQ89097.1"/>
    <property type="molecule type" value="Genomic_DNA"/>
</dbReference>
<dbReference type="Pfam" id="PF16925">
    <property type="entry name" value="TetR_C_13"/>
    <property type="match status" value="1"/>
</dbReference>
<dbReference type="InterPro" id="IPR011075">
    <property type="entry name" value="TetR_C"/>
</dbReference>
<dbReference type="PRINTS" id="PR00455">
    <property type="entry name" value="HTHTETR"/>
</dbReference>
<evidence type="ECO:0000256" key="1">
    <source>
        <dbReference type="ARBA" id="ARBA00023015"/>
    </source>
</evidence>
<gene>
    <name evidence="6" type="ORF">GCM10007898_26690</name>
</gene>
<comment type="caution">
    <text evidence="6">The sequence shown here is derived from an EMBL/GenBank/DDBJ whole genome shotgun (WGS) entry which is preliminary data.</text>
</comment>
<dbReference type="RefSeq" id="WP_284332537.1">
    <property type="nucleotide sequence ID" value="NZ_BSOA01000028.1"/>
</dbReference>
<reference evidence="7" key="1">
    <citation type="journal article" date="2019" name="Int. J. Syst. Evol. Microbiol.">
        <title>The Global Catalogue of Microorganisms (GCM) 10K type strain sequencing project: providing services to taxonomists for standard genome sequencing and annotation.</title>
        <authorList>
            <consortium name="The Broad Institute Genomics Platform"/>
            <consortium name="The Broad Institute Genome Sequencing Center for Infectious Disease"/>
            <person name="Wu L."/>
            <person name="Ma J."/>
        </authorList>
    </citation>
    <scope>NUCLEOTIDE SEQUENCE [LARGE SCALE GENOMIC DNA]</scope>
    <source>
        <strain evidence="7">NBRC 111981</strain>
    </source>
</reference>
<keyword evidence="2 4" id="KW-0238">DNA-binding</keyword>
<evidence type="ECO:0000259" key="5">
    <source>
        <dbReference type="PROSITE" id="PS50977"/>
    </source>
</evidence>
<dbReference type="InterPro" id="IPR009057">
    <property type="entry name" value="Homeodomain-like_sf"/>
</dbReference>
<dbReference type="SUPFAM" id="SSF46689">
    <property type="entry name" value="Homeodomain-like"/>
    <property type="match status" value="1"/>
</dbReference>
<evidence type="ECO:0000313" key="7">
    <source>
        <dbReference type="Proteomes" id="UP001156627"/>
    </source>
</evidence>
<proteinExistence type="predicted"/>
<organism evidence="6 7">
    <name type="scientific">Dyella flagellata</name>
    <dbReference type="NCBI Taxonomy" id="1867833"/>
    <lineage>
        <taxon>Bacteria</taxon>
        <taxon>Pseudomonadati</taxon>
        <taxon>Pseudomonadota</taxon>
        <taxon>Gammaproteobacteria</taxon>
        <taxon>Lysobacterales</taxon>
        <taxon>Rhodanobacteraceae</taxon>
        <taxon>Dyella</taxon>
    </lineage>
</organism>
<dbReference type="SUPFAM" id="SSF48498">
    <property type="entry name" value="Tetracyclin repressor-like, C-terminal domain"/>
    <property type="match status" value="1"/>
</dbReference>
<evidence type="ECO:0000256" key="2">
    <source>
        <dbReference type="ARBA" id="ARBA00023125"/>
    </source>
</evidence>
<name>A0ABQ5XCQ6_9GAMM</name>
<keyword evidence="7" id="KW-1185">Reference proteome</keyword>